<dbReference type="GO" id="GO:0003677">
    <property type="term" value="F:DNA binding"/>
    <property type="evidence" value="ECO:0007669"/>
    <property type="project" value="UniProtKB-KW"/>
</dbReference>
<dbReference type="GO" id="GO:0006281">
    <property type="term" value="P:DNA repair"/>
    <property type="evidence" value="ECO:0007669"/>
    <property type="project" value="UniProtKB-KW"/>
</dbReference>
<protein>
    <recommendedName>
        <fullName evidence="3">Centromere protein X</fullName>
    </recommendedName>
</protein>
<organism evidence="1 2">
    <name type="scientific">Rozella allomycis (strain CSF55)</name>
    <dbReference type="NCBI Taxonomy" id="988480"/>
    <lineage>
        <taxon>Eukaryota</taxon>
        <taxon>Fungi</taxon>
        <taxon>Fungi incertae sedis</taxon>
        <taxon>Cryptomycota</taxon>
        <taxon>Cryptomycota incertae sedis</taxon>
        <taxon>Rozella</taxon>
    </lineage>
</organism>
<accession>A0A075AV38</accession>
<dbReference type="AlphaFoldDB" id="A0A075AV38"/>
<keyword evidence="2" id="KW-1185">Reference proteome</keyword>
<proteinExistence type="predicted"/>
<sequence>MFIIVKCEIYKLEMEIVNKDSTSLLKVYIESFVKDAIDRSVETAERRNSPIVTEKHLEENIADILLNYA</sequence>
<dbReference type="Proteomes" id="UP000030755">
    <property type="component" value="Unassembled WGS sequence"/>
</dbReference>
<evidence type="ECO:0000313" key="1">
    <source>
        <dbReference type="EMBL" id="EPZ32424.1"/>
    </source>
</evidence>
<reference evidence="1 2" key="1">
    <citation type="journal article" date="2013" name="Curr. Biol.">
        <title>Shared signatures of parasitism and phylogenomics unite Cryptomycota and microsporidia.</title>
        <authorList>
            <person name="James T.Y."/>
            <person name="Pelin A."/>
            <person name="Bonen L."/>
            <person name="Ahrendt S."/>
            <person name="Sain D."/>
            <person name="Corradi N."/>
            <person name="Stajich J.E."/>
        </authorList>
    </citation>
    <scope>NUCLEOTIDE SEQUENCE [LARGE SCALE GENOMIC DNA]</scope>
    <source>
        <strain evidence="1 2">CSF55</strain>
    </source>
</reference>
<evidence type="ECO:0008006" key="3">
    <source>
        <dbReference type="Google" id="ProtNLM"/>
    </source>
</evidence>
<dbReference type="HOGENOM" id="CLU_2777363_0_0_1"/>
<dbReference type="EMBL" id="KE561154">
    <property type="protein sequence ID" value="EPZ32424.1"/>
    <property type="molecule type" value="Genomic_DNA"/>
</dbReference>
<dbReference type="GO" id="GO:0051382">
    <property type="term" value="P:kinetochore assembly"/>
    <property type="evidence" value="ECO:0007669"/>
    <property type="project" value="InterPro"/>
</dbReference>
<gene>
    <name evidence="1" type="ORF">O9G_001326</name>
</gene>
<evidence type="ECO:0000313" key="2">
    <source>
        <dbReference type="Proteomes" id="UP000030755"/>
    </source>
</evidence>
<name>A0A075AV38_ROZAC</name>